<dbReference type="RefSeq" id="XP_005836699.1">
    <property type="nucleotide sequence ID" value="XM_005836642.1"/>
</dbReference>
<dbReference type="InterPro" id="IPR001179">
    <property type="entry name" value="PPIase_FKBP_dom"/>
</dbReference>
<feature type="region of interest" description="Disordered" evidence="6">
    <location>
        <begin position="1"/>
        <end position="34"/>
    </location>
</feature>
<protein>
    <recommendedName>
        <fullName evidence="2 5">peptidylprolyl isomerase</fullName>
        <ecNumber evidence="2 5">5.2.1.8</ecNumber>
    </recommendedName>
</protein>
<dbReference type="GO" id="GO:0003755">
    <property type="term" value="F:peptidyl-prolyl cis-trans isomerase activity"/>
    <property type="evidence" value="ECO:0007669"/>
    <property type="project" value="UniProtKB-KW"/>
</dbReference>
<evidence type="ECO:0000256" key="3">
    <source>
        <dbReference type="ARBA" id="ARBA00023110"/>
    </source>
</evidence>
<dbReference type="OMA" id="AKIHCSP"/>
<dbReference type="eggNOG" id="KOG0544">
    <property type="taxonomic scope" value="Eukaryota"/>
</dbReference>
<organism evidence="8">
    <name type="scientific">Guillardia theta (strain CCMP2712)</name>
    <name type="common">Cryptophyte</name>
    <dbReference type="NCBI Taxonomy" id="905079"/>
    <lineage>
        <taxon>Eukaryota</taxon>
        <taxon>Cryptophyceae</taxon>
        <taxon>Pyrenomonadales</taxon>
        <taxon>Geminigeraceae</taxon>
        <taxon>Guillardia</taxon>
    </lineage>
</organism>
<evidence type="ECO:0000256" key="6">
    <source>
        <dbReference type="SAM" id="MobiDB-lite"/>
    </source>
</evidence>
<evidence type="ECO:0000259" key="7">
    <source>
        <dbReference type="PROSITE" id="PS50059"/>
    </source>
</evidence>
<dbReference type="SUPFAM" id="SSF54534">
    <property type="entry name" value="FKBP-like"/>
    <property type="match status" value="1"/>
</dbReference>
<dbReference type="KEGG" id="gtt:GUITHDRAFT_67801"/>
<dbReference type="HOGENOM" id="CLU_013615_12_2_1"/>
<dbReference type="AlphaFoldDB" id="L1JN65"/>
<feature type="compositionally biased region" description="Acidic residues" evidence="6">
    <location>
        <begin position="1"/>
        <end position="31"/>
    </location>
</feature>
<keyword evidence="10" id="KW-1185">Reference proteome</keyword>
<dbReference type="Gene3D" id="3.10.50.40">
    <property type="match status" value="1"/>
</dbReference>
<reference evidence="8 10" key="1">
    <citation type="journal article" date="2012" name="Nature">
        <title>Algal genomes reveal evolutionary mosaicism and the fate of nucleomorphs.</title>
        <authorList>
            <consortium name="DOE Joint Genome Institute"/>
            <person name="Curtis B.A."/>
            <person name="Tanifuji G."/>
            <person name="Burki F."/>
            <person name="Gruber A."/>
            <person name="Irimia M."/>
            <person name="Maruyama S."/>
            <person name="Arias M.C."/>
            <person name="Ball S.G."/>
            <person name="Gile G.H."/>
            <person name="Hirakawa Y."/>
            <person name="Hopkins J.F."/>
            <person name="Kuo A."/>
            <person name="Rensing S.A."/>
            <person name="Schmutz J."/>
            <person name="Symeonidi A."/>
            <person name="Elias M."/>
            <person name="Eveleigh R.J."/>
            <person name="Herman E.K."/>
            <person name="Klute M.J."/>
            <person name="Nakayama T."/>
            <person name="Obornik M."/>
            <person name="Reyes-Prieto A."/>
            <person name="Armbrust E.V."/>
            <person name="Aves S.J."/>
            <person name="Beiko R.G."/>
            <person name="Coutinho P."/>
            <person name="Dacks J.B."/>
            <person name="Durnford D.G."/>
            <person name="Fast N.M."/>
            <person name="Green B.R."/>
            <person name="Grisdale C.J."/>
            <person name="Hempel F."/>
            <person name="Henrissat B."/>
            <person name="Hoppner M.P."/>
            <person name="Ishida K."/>
            <person name="Kim E."/>
            <person name="Koreny L."/>
            <person name="Kroth P.G."/>
            <person name="Liu Y."/>
            <person name="Malik S.B."/>
            <person name="Maier U.G."/>
            <person name="McRose D."/>
            <person name="Mock T."/>
            <person name="Neilson J.A."/>
            <person name="Onodera N.T."/>
            <person name="Poole A.M."/>
            <person name="Pritham E.J."/>
            <person name="Richards T.A."/>
            <person name="Rocap G."/>
            <person name="Roy S.W."/>
            <person name="Sarai C."/>
            <person name="Schaack S."/>
            <person name="Shirato S."/>
            <person name="Slamovits C.H."/>
            <person name="Spencer D.F."/>
            <person name="Suzuki S."/>
            <person name="Worden A.Z."/>
            <person name="Zauner S."/>
            <person name="Barry K."/>
            <person name="Bell C."/>
            <person name="Bharti A.K."/>
            <person name="Crow J.A."/>
            <person name="Grimwood J."/>
            <person name="Kramer R."/>
            <person name="Lindquist E."/>
            <person name="Lucas S."/>
            <person name="Salamov A."/>
            <person name="McFadden G.I."/>
            <person name="Lane C.E."/>
            <person name="Keeling P.J."/>
            <person name="Gray M.W."/>
            <person name="Grigoriev I.V."/>
            <person name="Archibald J.M."/>
        </authorList>
    </citation>
    <scope>NUCLEOTIDE SEQUENCE</scope>
    <source>
        <strain evidence="8 10">CCMP2712</strain>
    </source>
</reference>
<dbReference type="PANTHER" id="PTHR10516">
    <property type="entry name" value="PEPTIDYL-PROLYL CIS-TRANS ISOMERASE"/>
    <property type="match status" value="1"/>
</dbReference>
<dbReference type="GeneID" id="17306348"/>
<comment type="catalytic activity">
    <reaction evidence="1 5">
        <text>[protein]-peptidylproline (omega=180) = [protein]-peptidylproline (omega=0)</text>
        <dbReference type="Rhea" id="RHEA:16237"/>
        <dbReference type="Rhea" id="RHEA-COMP:10747"/>
        <dbReference type="Rhea" id="RHEA-COMP:10748"/>
        <dbReference type="ChEBI" id="CHEBI:83833"/>
        <dbReference type="ChEBI" id="CHEBI:83834"/>
        <dbReference type="EC" id="5.2.1.8"/>
    </reaction>
</comment>
<dbReference type="STRING" id="905079.L1JN65"/>
<sequence>MFVGEDEDEDEDEYDEEDEEYEDEWDEESEETGVQSIQGLKTTYMILEEGSGRRVKRGSQVLVHAQGFLRDSLKHFWHTRDPGQKPFRFSAGGGRVIRGWDEQGCIGMLQGEKRRLWIPSEEAYKSAGFPAWGIPPNSNLIFEIEVLEILQ</sequence>
<dbReference type="Pfam" id="PF00254">
    <property type="entry name" value="FKBP_C"/>
    <property type="match status" value="1"/>
</dbReference>
<reference evidence="10" key="2">
    <citation type="submission" date="2012-11" db="EMBL/GenBank/DDBJ databases">
        <authorList>
            <person name="Kuo A."/>
            <person name="Curtis B.A."/>
            <person name="Tanifuji G."/>
            <person name="Burki F."/>
            <person name="Gruber A."/>
            <person name="Irimia M."/>
            <person name="Maruyama S."/>
            <person name="Arias M.C."/>
            <person name="Ball S.G."/>
            <person name="Gile G.H."/>
            <person name="Hirakawa Y."/>
            <person name="Hopkins J.F."/>
            <person name="Rensing S.A."/>
            <person name="Schmutz J."/>
            <person name="Symeonidi A."/>
            <person name="Elias M."/>
            <person name="Eveleigh R.J."/>
            <person name="Herman E.K."/>
            <person name="Klute M.J."/>
            <person name="Nakayama T."/>
            <person name="Obornik M."/>
            <person name="Reyes-Prieto A."/>
            <person name="Armbrust E.V."/>
            <person name="Aves S.J."/>
            <person name="Beiko R.G."/>
            <person name="Coutinho P."/>
            <person name="Dacks J.B."/>
            <person name="Durnford D.G."/>
            <person name="Fast N.M."/>
            <person name="Green B.R."/>
            <person name="Grisdale C."/>
            <person name="Hempe F."/>
            <person name="Henrissat B."/>
            <person name="Hoppner M.P."/>
            <person name="Ishida K.-I."/>
            <person name="Kim E."/>
            <person name="Koreny L."/>
            <person name="Kroth P.G."/>
            <person name="Liu Y."/>
            <person name="Malik S.-B."/>
            <person name="Maier U.G."/>
            <person name="McRose D."/>
            <person name="Mock T."/>
            <person name="Neilson J.A."/>
            <person name="Onodera N.T."/>
            <person name="Poole A.M."/>
            <person name="Pritham E.J."/>
            <person name="Richards T.A."/>
            <person name="Rocap G."/>
            <person name="Roy S.W."/>
            <person name="Sarai C."/>
            <person name="Schaack S."/>
            <person name="Shirato S."/>
            <person name="Slamovits C.H."/>
            <person name="Spencer D.F."/>
            <person name="Suzuki S."/>
            <person name="Worden A.Z."/>
            <person name="Zauner S."/>
            <person name="Barry K."/>
            <person name="Bell C."/>
            <person name="Bharti A.K."/>
            <person name="Crow J.A."/>
            <person name="Grimwood J."/>
            <person name="Kramer R."/>
            <person name="Lindquist E."/>
            <person name="Lucas S."/>
            <person name="Salamov A."/>
            <person name="McFadden G.I."/>
            <person name="Lane C.E."/>
            <person name="Keeling P.J."/>
            <person name="Gray M.W."/>
            <person name="Grigoriev I.V."/>
            <person name="Archibald J.M."/>
        </authorList>
    </citation>
    <scope>NUCLEOTIDE SEQUENCE</scope>
    <source>
        <strain evidence="10">CCMP2712</strain>
    </source>
</reference>
<dbReference type="OrthoDB" id="1902587at2759"/>
<reference evidence="9" key="3">
    <citation type="submission" date="2016-03" db="UniProtKB">
        <authorList>
            <consortium name="EnsemblProtists"/>
        </authorList>
    </citation>
    <scope>IDENTIFICATION</scope>
</reference>
<evidence type="ECO:0000256" key="4">
    <source>
        <dbReference type="ARBA" id="ARBA00023235"/>
    </source>
</evidence>
<dbReference type="PANTHER" id="PTHR10516:SF443">
    <property type="entry name" value="FK506-BINDING PROTEIN 59-RELATED"/>
    <property type="match status" value="1"/>
</dbReference>
<gene>
    <name evidence="8" type="ORF">GUITHDRAFT_67801</name>
</gene>
<proteinExistence type="predicted"/>
<keyword evidence="4 5" id="KW-0413">Isomerase</keyword>
<dbReference type="EnsemblProtists" id="EKX49719">
    <property type="protein sequence ID" value="EKX49719"/>
    <property type="gene ID" value="GUITHDRAFT_67801"/>
</dbReference>
<keyword evidence="3 5" id="KW-0697">Rotamase</keyword>
<dbReference type="InterPro" id="IPR046357">
    <property type="entry name" value="PPIase_dom_sf"/>
</dbReference>
<dbReference type="EMBL" id="JH992981">
    <property type="protein sequence ID" value="EKX49719.1"/>
    <property type="molecule type" value="Genomic_DNA"/>
</dbReference>
<dbReference type="Proteomes" id="UP000011087">
    <property type="component" value="Unassembled WGS sequence"/>
</dbReference>
<dbReference type="GO" id="GO:0005737">
    <property type="term" value="C:cytoplasm"/>
    <property type="evidence" value="ECO:0007669"/>
    <property type="project" value="TreeGrafter"/>
</dbReference>
<name>L1JN65_GUITC</name>
<feature type="domain" description="PPIase FKBP-type" evidence="7">
    <location>
        <begin position="58"/>
        <end position="150"/>
    </location>
</feature>
<dbReference type="PROSITE" id="PS50059">
    <property type="entry name" value="FKBP_PPIASE"/>
    <property type="match status" value="1"/>
</dbReference>
<dbReference type="PaxDb" id="55529-EKX49719"/>
<evidence type="ECO:0000256" key="2">
    <source>
        <dbReference type="ARBA" id="ARBA00013194"/>
    </source>
</evidence>
<dbReference type="EC" id="5.2.1.8" evidence="2 5"/>
<evidence type="ECO:0000313" key="10">
    <source>
        <dbReference type="Proteomes" id="UP000011087"/>
    </source>
</evidence>
<evidence type="ECO:0000256" key="5">
    <source>
        <dbReference type="PROSITE-ProRule" id="PRU00277"/>
    </source>
</evidence>
<evidence type="ECO:0000313" key="8">
    <source>
        <dbReference type="EMBL" id="EKX49719.1"/>
    </source>
</evidence>
<dbReference type="InterPro" id="IPR050689">
    <property type="entry name" value="FKBP-type_PPIase"/>
</dbReference>
<evidence type="ECO:0000256" key="1">
    <source>
        <dbReference type="ARBA" id="ARBA00000971"/>
    </source>
</evidence>
<evidence type="ECO:0000313" key="9">
    <source>
        <dbReference type="EnsemblProtists" id="EKX49719"/>
    </source>
</evidence>
<accession>L1JN65</accession>